<dbReference type="SUPFAM" id="SSF81660">
    <property type="entry name" value="Metal cation-transporting ATPase, ATP-binding domain N"/>
    <property type="match status" value="1"/>
</dbReference>
<dbReference type="EMBL" id="UYRR01008845">
    <property type="protein sequence ID" value="VDK24546.1"/>
    <property type="molecule type" value="Genomic_DNA"/>
</dbReference>
<dbReference type="PANTHER" id="PTHR24093">
    <property type="entry name" value="CATION TRANSPORTING ATPASE"/>
    <property type="match status" value="1"/>
</dbReference>
<dbReference type="GO" id="GO:0005886">
    <property type="term" value="C:plasma membrane"/>
    <property type="evidence" value="ECO:0007669"/>
    <property type="project" value="TreeGrafter"/>
</dbReference>
<dbReference type="Gene3D" id="3.40.1110.10">
    <property type="entry name" value="Calcium-transporting ATPase, cytoplasmic domain N"/>
    <property type="match status" value="1"/>
</dbReference>
<dbReference type="Pfam" id="PF13246">
    <property type="entry name" value="Cation_ATPase"/>
    <property type="match status" value="1"/>
</dbReference>
<accession>A0A0M3JBN4</accession>
<keyword evidence="3" id="KW-1185">Reference proteome</keyword>
<sequence>MIVEPTKPNQQIQQLGNKTECGLLGFVQNIGGDYAEIRRKFPEESLHKVYTFNSTRKSMMTVIKLYSENGTEVGYRVYQKGAAELVLARCSHFIGSDLSVNQFDHERRQQITSAIITNMAELGLRTICIAYKDYIRKSFRDAEHNEVSFFTVFIRRIGSTFM</sequence>
<keyword evidence="1" id="KW-0460">Magnesium</keyword>
<dbReference type="WBParaSite" id="ASIM_0000501101-mRNA-1">
    <property type="protein sequence ID" value="ASIM_0000501101-mRNA-1"/>
    <property type="gene ID" value="ASIM_0000501101"/>
</dbReference>
<organism evidence="4">
    <name type="scientific">Anisakis simplex</name>
    <name type="common">Herring worm</name>
    <dbReference type="NCBI Taxonomy" id="6269"/>
    <lineage>
        <taxon>Eukaryota</taxon>
        <taxon>Metazoa</taxon>
        <taxon>Ecdysozoa</taxon>
        <taxon>Nematoda</taxon>
        <taxon>Chromadorea</taxon>
        <taxon>Rhabditida</taxon>
        <taxon>Spirurina</taxon>
        <taxon>Ascaridomorpha</taxon>
        <taxon>Ascaridoidea</taxon>
        <taxon>Anisakidae</taxon>
        <taxon>Anisakis</taxon>
        <taxon>Anisakis simplex complex</taxon>
    </lineage>
</organism>
<dbReference type="GO" id="GO:0000166">
    <property type="term" value="F:nucleotide binding"/>
    <property type="evidence" value="ECO:0007669"/>
    <property type="project" value="InterPro"/>
</dbReference>
<dbReference type="InterPro" id="IPR023299">
    <property type="entry name" value="ATPase_P-typ_cyto_dom_N"/>
</dbReference>
<dbReference type="GO" id="GO:0005388">
    <property type="term" value="F:P-type calcium transporter activity"/>
    <property type="evidence" value="ECO:0007669"/>
    <property type="project" value="TreeGrafter"/>
</dbReference>
<dbReference type="OrthoDB" id="5851245at2759"/>
<gene>
    <name evidence="2" type="ORF">ASIM_LOCUS4818</name>
</gene>
<reference evidence="2 3" key="2">
    <citation type="submission" date="2018-11" db="EMBL/GenBank/DDBJ databases">
        <authorList>
            <consortium name="Pathogen Informatics"/>
        </authorList>
    </citation>
    <scope>NUCLEOTIDE SEQUENCE [LARGE SCALE GENOMIC DNA]</scope>
</reference>
<proteinExistence type="predicted"/>
<name>A0A0M3JBN4_ANISI</name>
<dbReference type="Proteomes" id="UP000267096">
    <property type="component" value="Unassembled WGS sequence"/>
</dbReference>
<evidence type="ECO:0000256" key="1">
    <source>
        <dbReference type="ARBA" id="ARBA00022842"/>
    </source>
</evidence>
<reference evidence="4" key="1">
    <citation type="submission" date="2017-02" db="UniProtKB">
        <authorList>
            <consortium name="WormBaseParasite"/>
        </authorList>
    </citation>
    <scope>IDENTIFICATION</scope>
</reference>
<evidence type="ECO:0000313" key="4">
    <source>
        <dbReference type="WBParaSite" id="ASIM_0000501101-mRNA-1"/>
    </source>
</evidence>
<evidence type="ECO:0000313" key="2">
    <source>
        <dbReference type="EMBL" id="VDK24546.1"/>
    </source>
</evidence>
<dbReference type="GO" id="GO:0051480">
    <property type="term" value="P:regulation of cytosolic calcium ion concentration"/>
    <property type="evidence" value="ECO:0007669"/>
    <property type="project" value="TreeGrafter"/>
</dbReference>
<protein>
    <submittedName>
        <fullName evidence="4">N-acetyltransferase domain-containing protein</fullName>
    </submittedName>
</protein>
<evidence type="ECO:0000313" key="3">
    <source>
        <dbReference type="Proteomes" id="UP000267096"/>
    </source>
</evidence>
<dbReference type="PANTHER" id="PTHR24093:SF253">
    <property type="entry name" value="PLASMA MEMBRANE CALCIUM-TRANSPORTING ATPASE MCA-1"/>
    <property type="match status" value="1"/>
</dbReference>
<dbReference type="AlphaFoldDB" id="A0A0M3JBN4"/>